<evidence type="ECO:0008006" key="2">
    <source>
        <dbReference type="Google" id="ProtNLM"/>
    </source>
</evidence>
<comment type="caution">
    <text evidence="1">The sequence shown here is derived from an EMBL/GenBank/DDBJ whole genome shotgun (WGS) entry which is preliminary data.</text>
</comment>
<dbReference type="AlphaFoldDB" id="A0A1J5T8Z8"/>
<gene>
    <name evidence="1" type="ORF">GALL_23890</name>
</gene>
<proteinExistence type="predicted"/>
<name>A0A1J5T8Z8_9ZZZZ</name>
<reference evidence="1" key="1">
    <citation type="submission" date="2016-10" db="EMBL/GenBank/DDBJ databases">
        <title>Sequence of Gallionella enrichment culture.</title>
        <authorList>
            <person name="Poehlein A."/>
            <person name="Muehling M."/>
            <person name="Daniel R."/>
        </authorList>
    </citation>
    <scope>NUCLEOTIDE SEQUENCE</scope>
</reference>
<protein>
    <recommendedName>
        <fullName evidence="2">Alpha-amylase</fullName>
    </recommendedName>
</protein>
<dbReference type="EMBL" id="MLJW01000005">
    <property type="protein sequence ID" value="OIR17362.1"/>
    <property type="molecule type" value="Genomic_DNA"/>
</dbReference>
<accession>A0A1J5T8Z8</accession>
<evidence type="ECO:0000313" key="1">
    <source>
        <dbReference type="EMBL" id="OIR17362.1"/>
    </source>
</evidence>
<sequence length="386" mass="40817">MYKMNLAKVLAGATALTLIVASAPVRADEGVMVPASQTDPGLQAIPTDAMPSKNGHAKTPAGVYAANMIDAGKVMFSYTPMYMRMEGNYIGTTKVSPETIVTTVPSGLTMNSGGMTVPEMYRIVPTSMDVETHMFHLMYGVADGINLMAMASYLNKSMSMTTFAGSAGSTVLGQSSSSTSGVGDTTVNSLWRIYQSQASYAHMDWGLSLPTGSINASASMLTPMNKIMTMRATYGMQLGTGTVDLLPGLTYVNHADRWSWGWAYRGRIPLGNNSNGYRYGDKHELDAWSGYDLTHIVTLTGRIAGTTQSAIHGADPQISGLMQGSNPAFYGGKRIDLLGGIAISGAAYGYRSSNLSIEAGGTVYQNLNGPQLGNAWQVNAAVGIGM</sequence>
<organism evidence="1">
    <name type="scientific">mine drainage metagenome</name>
    <dbReference type="NCBI Taxonomy" id="410659"/>
    <lineage>
        <taxon>unclassified sequences</taxon>
        <taxon>metagenomes</taxon>
        <taxon>ecological metagenomes</taxon>
    </lineage>
</organism>